<gene>
    <name evidence="1" type="ORF">B0T18DRAFT_220669</name>
</gene>
<reference evidence="1" key="1">
    <citation type="submission" date="2023-06" db="EMBL/GenBank/DDBJ databases">
        <title>Genome-scale phylogeny and comparative genomics of the fungal order Sordariales.</title>
        <authorList>
            <consortium name="Lawrence Berkeley National Laboratory"/>
            <person name="Hensen N."/>
            <person name="Bonometti L."/>
            <person name="Westerberg I."/>
            <person name="Brannstrom I.O."/>
            <person name="Guillou S."/>
            <person name="Cros-Aarteil S."/>
            <person name="Calhoun S."/>
            <person name="Haridas S."/>
            <person name="Kuo A."/>
            <person name="Mondo S."/>
            <person name="Pangilinan J."/>
            <person name="Riley R."/>
            <person name="LaButti K."/>
            <person name="Andreopoulos B."/>
            <person name="Lipzen A."/>
            <person name="Chen C."/>
            <person name="Yanf M."/>
            <person name="Daum C."/>
            <person name="Ng V."/>
            <person name="Clum A."/>
            <person name="Steindorff A."/>
            <person name="Ohm R."/>
            <person name="Martin F."/>
            <person name="Silar P."/>
            <person name="Natvig D."/>
            <person name="Lalanne C."/>
            <person name="Gautier V."/>
            <person name="Ament-velasquez S.L."/>
            <person name="Kruys A."/>
            <person name="Hutchinson M.I."/>
            <person name="Powell A.J."/>
            <person name="Barry K."/>
            <person name="Miller A.N."/>
            <person name="Grigoriev I.V."/>
            <person name="Debuchy R."/>
            <person name="Gladieux P."/>
            <person name="Thoren M.H."/>
            <person name="Johannesson H."/>
        </authorList>
    </citation>
    <scope>NUCLEOTIDE SEQUENCE</scope>
    <source>
        <strain evidence="1">SMH3187-1</strain>
    </source>
</reference>
<organism evidence="1 2">
    <name type="scientific">Schizothecium vesticola</name>
    <dbReference type="NCBI Taxonomy" id="314040"/>
    <lineage>
        <taxon>Eukaryota</taxon>
        <taxon>Fungi</taxon>
        <taxon>Dikarya</taxon>
        <taxon>Ascomycota</taxon>
        <taxon>Pezizomycotina</taxon>
        <taxon>Sordariomycetes</taxon>
        <taxon>Sordariomycetidae</taxon>
        <taxon>Sordariales</taxon>
        <taxon>Schizotheciaceae</taxon>
        <taxon>Schizothecium</taxon>
    </lineage>
</organism>
<dbReference type="Proteomes" id="UP001172155">
    <property type="component" value="Unassembled WGS sequence"/>
</dbReference>
<name>A0AA40EKD4_9PEZI</name>
<evidence type="ECO:0000313" key="2">
    <source>
        <dbReference type="Proteomes" id="UP001172155"/>
    </source>
</evidence>
<keyword evidence="2" id="KW-1185">Reference proteome</keyword>
<dbReference type="AlphaFoldDB" id="A0AA40EKD4"/>
<dbReference type="EMBL" id="JAUKUD010000006">
    <property type="protein sequence ID" value="KAK0740952.1"/>
    <property type="molecule type" value="Genomic_DNA"/>
</dbReference>
<evidence type="ECO:0000313" key="1">
    <source>
        <dbReference type="EMBL" id="KAK0740952.1"/>
    </source>
</evidence>
<protein>
    <submittedName>
        <fullName evidence="1">Uncharacterized protein</fullName>
    </submittedName>
</protein>
<proteinExistence type="predicted"/>
<accession>A0AA40EKD4</accession>
<sequence>MTMGRSFSHFSPSLWLLKHFPEKRDILHQAWHSSADFTDPSKQRTFYWRLGTLHGDVWVAVGRMCRVEVKGRIPQVFSWGKKSRKEEEVGRIDRGGGLLFFLHFATWPGSFGPTARGSAGAVTWGDVMLRNRDGTMGVHDSRQLCMRNRCSTTTGTSSAPFRLDPSSLVAGIYRSVSPIHRTEAIRKEGWRTKENSDETEDLRSRVLSTWPAVYQLYPGYGGGIWYVAEDYGLFFYVSFHGRSLFVGWVGFGREQHTKYQAIFRAVFLTCIQQTW</sequence>
<comment type="caution">
    <text evidence="1">The sequence shown here is derived from an EMBL/GenBank/DDBJ whole genome shotgun (WGS) entry which is preliminary data.</text>
</comment>